<protein>
    <submittedName>
        <fullName evidence="1">Uncharacterized protein</fullName>
    </submittedName>
</protein>
<evidence type="ECO:0000313" key="1">
    <source>
        <dbReference type="EMBL" id="CAD8706737.1"/>
    </source>
</evidence>
<reference evidence="1" key="1">
    <citation type="submission" date="2021-01" db="EMBL/GenBank/DDBJ databases">
        <authorList>
            <person name="Corre E."/>
            <person name="Pelletier E."/>
            <person name="Niang G."/>
            <person name="Scheremetjew M."/>
            <person name="Finn R."/>
            <person name="Kale V."/>
            <person name="Holt S."/>
            <person name="Cochrane G."/>
            <person name="Meng A."/>
            <person name="Brown T."/>
            <person name="Cohen L."/>
        </authorList>
    </citation>
    <scope>NUCLEOTIDE SEQUENCE</scope>
    <source>
        <strain evidence="1">SL-175</strain>
    </source>
</reference>
<gene>
    <name evidence="1" type="ORF">MANT1106_LOCUS9420</name>
</gene>
<dbReference type="AlphaFoldDB" id="A0A7S0X7R1"/>
<sequence>MASAAAVGQMTAEQVADLAKKAGLLLRGLGAGYLRTSGHPTVNEYWNNRFILRVRFKGAKKSPVRLLSNADTKIRTGTARYDGGDVGAGVYSSRQLAEEGALEYRLWVELGFPRMRDVVGASWAPTCSFCGIPPPPPPPLPLLPLQPPLPLPLNLPLP</sequence>
<accession>A0A7S0X7R1</accession>
<name>A0A7S0X7R1_9CHLO</name>
<organism evidence="1">
    <name type="scientific">Mantoniella antarctica</name>
    <dbReference type="NCBI Taxonomy" id="81844"/>
    <lineage>
        <taxon>Eukaryota</taxon>
        <taxon>Viridiplantae</taxon>
        <taxon>Chlorophyta</taxon>
        <taxon>Mamiellophyceae</taxon>
        <taxon>Mamiellales</taxon>
        <taxon>Mamiellaceae</taxon>
        <taxon>Mantoniella</taxon>
    </lineage>
</organism>
<dbReference type="EMBL" id="HBFC01015988">
    <property type="protein sequence ID" value="CAD8706737.1"/>
    <property type="molecule type" value="Transcribed_RNA"/>
</dbReference>
<proteinExistence type="predicted"/>